<reference evidence="8 9" key="1">
    <citation type="submission" date="2015-03" db="EMBL/GenBank/DDBJ databases">
        <title>Genome sequence of Kiloniella sp. P1-1, isolated from the gut microflora of Pacific white shrimp, Penaeus vannamei.</title>
        <authorList>
            <person name="Shao Z."/>
            <person name="Wang L."/>
            <person name="Li X."/>
        </authorList>
    </citation>
    <scope>NUCLEOTIDE SEQUENCE [LARGE SCALE GENOMIC DNA]</scope>
    <source>
        <strain evidence="8 9">P1-1</strain>
    </source>
</reference>
<keyword evidence="2" id="KW-0964">Secreted</keyword>
<evidence type="ECO:0000256" key="4">
    <source>
        <dbReference type="ARBA" id="ARBA00022729"/>
    </source>
</evidence>
<dbReference type="SUPFAM" id="SSF53474">
    <property type="entry name" value="alpha/beta-Hydrolases"/>
    <property type="match status" value="1"/>
</dbReference>
<keyword evidence="5" id="KW-0378">Hydrolase</keyword>
<evidence type="ECO:0000256" key="5">
    <source>
        <dbReference type="ARBA" id="ARBA00022801"/>
    </source>
</evidence>
<dbReference type="EMBL" id="LANI01000025">
    <property type="protein sequence ID" value="KKJ75847.1"/>
    <property type="molecule type" value="Genomic_DNA"/>
</dbReference>
<evidence type="ECO:0008006" key="10">
    <source>
        <dbReference type="Google" id="ProtNLM"/>
    </source>
</evidence>
<dbReference type="AlphaFoldDB" id="A0A0M2R1U6"/>
<evidence type="ECO:0000256" key="3">
    <source>
        <dbReference type="ARBA" id="ARBA00022651"/>
    </source>
</evidence>
<keyword evidence="7" id="KW-0624">Polysaccharide degradation</keyword>
<evidence type="ECO:0000313" key="9">
    <source>
        <dbReference type="Proteomes" id="UP000034491"/>
    </source>
</evidence>
<dbReference type="Gene3D" id="3.40.50.1820">
    <property type="entry name" value="alpha/beta hydrolase"/>
    <property type="match status" value="1"/>
</dbReference>
<sequence>MNLKEEPGSPDSNVNEIVLDSGRYVIVTPGAQTGEEPYPTLFYYHGYGQSADLVLKNKALLNLASSRGVMLVIPDGLNRSWSNVGAPSERRDEIAFTRDILRDVKSRHEVDEERSWVSGFSQGGSMAWDVACYMGEEFSAFFPIAGSFWRPHPVACDEPVNMRHIHGLSDRVVPMTGRPIGERWHQGDVKIGVGIWKERNRCEANPETVILPDMTCEVWRGCATGKELELCLHKGGHNIKMNWLAQGMDWAEGLI</sequence>
<dbReference type="GO" id="GO:0030600">
    <property type="term" value="F:feruloyl esterase activity"/>
    <property type="evidence" value="ECO:0007669"/>
    <property type="project" value="InterPro"/>
</dbReference>
<dbReference type="InterPro" id="IPR043595">
    <property type="entry name" value="FaeB/C/D"/>
</dbReference>
<dbReference type="Proteomes" id="UP000034491">
    <property type="component" value="Unassembled WGS sequence"/>
</dbReference>
<keyword evidence="9" id="KW-1185">Reference proteome</keyword>
<organism evidence="8 9">
    <name type="scientific">Kiloniella litopenaei</name>
    <dbReference type="NCBI Taxonomy" id="1549748"/>
    <lineage>
        <taxon>Bacteria</taxon>
        <taxon>Pseudomonadati</taxon>
        <taxon>Pseudomonadota</taxon>
        <taxon>Alphaproteobacteria</taxon>
        <taxon>Rhodospirillales</taxon>
        <taxon>Kiloniellaceae</taxon>
        <taxon>Kiloniella</taxon>
    </lineage>
</organism>
<keyword evidence="3" id="KW-0858">Xylan degradation</keyword>
<evidence type="ECO:0000256" key="2">
    <source>
        <dbReference type="ARBA" id="ARBA00022525"/>
    </source>
</evidence>
<protein>
    <recommendedName>
        <fullName evidence="10">Phospholipase/carboxylesterase/thioesterase domain-containing protein</fullName>
    </recommendedName>
</protein>
<keyword evidence="4" id="KW-0732">Signal</keyword>
<dbReference type="STRING" id="1549748.WH95_16445"/>
<evidence type="ECO:0000256" key="7">
    <source>
        <dbReference type="ARBA" id="ARBA00023326"/>
    </source>
</evidence>
<comment type="subcellular location">
    <subcellularLocation>
        <location evidence="1">Secreted</location>
    </subcellularLocation>
</comment>
<name>A0A0M2R1U6_9PROT</name>
<evidence type="ECO:0000256" key="6">
    <source>
        <dbReference type="ARBA" id="ARBA00023277"/>
    </source>
</evidence>
<dbReference type="PANTHER" id="PTHR38050:SF2">
    <property type="entry name" value="FERULOYL ESTERASE C-RELATED"/>
    <property type="match status" value="1"/>
</dbReference>
<dbReference type="InterPro" id="IPR029058">
    <property type="entry name" value="AB_hydrolase_fold"/>
</dbReference>
<proteinExistence type="predicted"/>
<evidence type="ECO:0000256" key="1">
    <source>
        <dbReference type="ARBA" id="ARBA00004613"/>
    </source>
</evidence>
<evidence type="ECO:0000313" key="8">
    <source>
        <dbReference type="EMBL" id="KKJ75847.1"/>
    </source>
</evidence>
<keyword evidence="6" id="KW-0119">Carbohydrate metabolism</keyword>
<comment type="caution">
    <text evidence="8">The sequence shown here is derived from an EMBL/GenBank/DDBJ whole genome shotgun (WGS) entry which is preliminary data.</text>
</comment>
<accession>A0A0M2R1U6</accession>
<dbReference type="PANTHER" id="PTHR38050">
    <property type="match status" value="1"/>
</dbReference>
<gene>
    <name evidence="8" type="ORF">WH95_16445</name>
</gene>
<dbReference type="GO" id="GO:0045493">
    <property type="term" value="P:xylan catabolic process"/>
    <property type="evidence" value="ECO:0007669"/>
    <property type="project" value="UniProtKB-KW"/>
</dbReference>
<dbReference type="GO" id="GO:0005576">
    <property type="term" value="C:extracellular region"/>
    <property type="evidence" value="ECO:0007669"/>
    <property type="project" value="UniProtKB-SubCell"/>
</dbReference>